<sequence length="155" mass="18558">MSLTSNRSSIISFFFCLYFFLFFYLRETLLHWVTREQFPLQLTKGSLHVFTKSPRGLGRWRVNTSDYLMYNRLVSVSIRKPTCIRVQRHSNKTKLFWREYAKATKRKEGSYIKNVFFYCAASEMRGFRHAAEHYTQVHNQPFGSSRRYEPNRNGS</sequence>
<keyword evidence="1" id="KW-0812">Transmembrane</keyword>
<evidence type="ECO:0000313" key="2">
    <source>
        <dbReference type="EMBL" id="CAI1986252.1"/>
    </source>
</evidence>
<protein>
    <submittedName>
        <fullName evidence="2">Uncharacterized protein</fullName>
    </submittedName>
</protein>
<keyword evidence="3" id="KW-1185">Reference proteome</keyword>
<dbReference type="Proteomes" id="UP001152964">
    <property type="component" value="Chromosome 7"/>
</dbReference>
<keyword evidence="1" id="KW-0472">Membrane</keyword>
<feature type="transmembrane region" description="Helical" evidence="1">
    <location>
        <begin position="6"/>
        <end position="25"/>
    </location>
</feature>
<name>A0ABN8VYV5_SACEU</name>
<keyword evidence="1" id="KW-1133">Transmembrane helix</keyword>
<accession>A0ABN8VYV5</accession>
<proteinExistence type="predicted"/>
<organism evidence="2 3">
    <name type="scientific">Saccharomyces eubayanus</name>
    <name type="common">Yeast</name>
    <dbReference type="NCBI Taxonomy" id="1080349"/>
    <lineage>
        <taxon>Eukaryota</taxon>
        <taxon>Fungi</taxon>
        <taxon>Dikarya</taxon>
        <taxon>Ascomycota</taxon>
        <taxon>Saccharomycotina</taxon>
        <taxon>Saccharomycetes</taxon>
        <taxon>Saccharomycetales</taxon>
        <taxon>Saccharomycetaceae</taxon>
        <taxon>Saccharomyces</taxon>
    </lineage>
</organism>
<reference evidence="2" key="1">
    <citation type="submission" date="2022-08" db="EMBL/GenBank/DDBJ databases">
        <authorList>
            <person name="Byrne P K."/>
        </authorList>
    </citation>
    <scope>NUCLEOTIDE SEQUENCE</scope>
    <source>
        <strain evidence="2">UCD650</strain>
    </source>
</reference>
<gene>
    <name evidence="2" type="primary">U6500G01150</name>
    <name evidence="2" type="ORF">SEUBUCD650_0G01150</name>
</gene>
<dbReference type="EMBL" id="OX291497">
    <property type="protein sequence ID" value="CAI1986252.1"/>
    <property type="molecule type" value="Genomic_DNA"/>
</dbReference>
<evidence type="ECO:0000256" key="1">
    <source>
        <dbReference type="SAM" id="Phobius"/>
    </source>
</evidence>
<evidence type="ECO:0000313" key="3">
    <source>
        <dbReference type="Proteomes" id="UP001152964"/>
    </source>
</evidence>
<dbReference type="RefSeq" id="XP_018222080.1">
    <property type="nucleotide sequence ID" value="XM_018364980.1"/>
</dbReference>